<dbReference type="EMBL" id="CP026259">
    <property type="protein sequence ID" value="AWP16783.1"/>
    <property type="molecule type" value="Genomic_DNA"/>
</dbReference>
<evidence type="ECO:0000313" key="4">
    <source>
        <dbReference type="Proteomes" id="UP000438429"/>
    </source>
</evidence>
<keyword evidence="3" id="KW-1185">Reference proteome</keyword>
<sequence length="73" mass="8299">MCKSGLEYAGESFSKIVRGSSRGCKMQAEGSVLRSGIRECRRDNRCDRERREERGGDCSERNVKEINKDRAAK</sequence>
<evidence type="ECO:0000313" key="2">
    <source>
        <dbReference type="EMBL" id="KAF0044601.1"/>
    </source>
</evidence>
<reference evidence="1 3" key="1">
    <citation type="submission" date="2017-12" db="EMBL/GenBank/DDBJ databases">
        <title>Integrating genomic resources of turbot (Scophthalmus maximus) in depth evaluation of genetic and physical mapping variation across individuals.</title>
        <authorList>
            <person name="Martinez P."/>
        </authorList>
    </citation>
    <scope>NUCLEOTIDE SEQUENCE [LARGE SCALE GENOMIC DNA]</scope>
</reference>
<dbReference type="Proteomes" id="UP000246464">
    <property type="component" value="Chromosome 17"/>
</dbReference>
<dbReference type="EMBL" id="VEVO01000003">
    <property type="protein sequence ID" value="KAF0044601.1"/>
    <property type="molecule type" value="Genomic_DNA"/>
</dbReference>
<dbReference type="AlphaFoldDB" id="A0A2U9CKP0"/>
<evidence type="ECO:0000313" key="3">
    <source>
        <dbReference type="Proteomes" id="UP000246464"/>
    </source>
</evidence>
<dbReference type="Proteomes" id="UP000438429">
    <property type="component" value="Unassembled WGS sequence"/>
</dbReference>
<organism evidence="1 3">
    <name type="scientific">Scophthalmus maximus</name>
    <name type="common">Turbot</name>
    <name type="synonym">Psetta maxima</name>
    <dbReference type="NCBI Taxonomy" id="52904"/>
    <lineage>
        <taxon>Eukaryota</taxon>
        <taxon>Metazoa</taxon>
        <taxon>Chordata</taxon>
        <taxon>Craniata</taxon>
        <taxon>Vertebrata</taxon>
        <taxon>Euteleostomi</taxon>
        <taxon>Actinopterygii</taxon>
        <taxon>Neopterygii</taxon>
        <taxon>Teleostei</taxon>
        <taxon>Neoteleostei</taxon>
        <taxon>Acanthomorphata</taxon>
        <taxon>Carangaria</taxon>
        <taxon>Pleuronectiformes</taxon>
        <taxon>Pleuronectoidei</taxon>
        <taxon>Scophthalmidae</taxon>
        <taxon>Scophthalmus</taxon>
    </lineage>
</organism>
<name>A0A2U9CKP0_SCOMX</name>
<proteinExistence type="predicted"/>
<accession>A0A2U9CKP0</accession>
<evidence type="ECO:0000313" key="1">
    <source>
        <dbReference type="EMBL" id="AWP16783.1"/>
    </source>
</evidence>
<gene>
    <name evidence="2" type="ORF">F2P81_003759</name>
    <name evidence="1" type="ORF">SMAX5B_003465</name>
</gene>
<protein>
    <submittedName>
        <fullName evidence="1">Uncharacterized protein</fullName>
    </submittedName>
</protein>
<reference evidence="2 4" key="2">
    <citation type="submission" date="2019-06" db="EMBL/GenBank/DDBJ databases">
        <title>Draft genomes of female and male turbot (Scophthalmus maximus).</title>
        <authorList>
            <person name="Xu H."/>
            <person name="Xu X.-W."/>
            <person name="Shao C."/>
            <person name="Chen S."/>
        </authorList>
    </citation>
    <scope>NUCLEOTIDE SEQUENCE [LARGE SCALE GENOMIC DNA]</scope>
    <source>
        <strain evidence="2">Ysfricsl-2016a</strain>
        <tissue evidence="2">Blood</tissue>
    </source>
</reference>